<dbReference type="PANTHER" id="PTHR44924">
    <property type="entry name" value="DNAJ SUBFAMILY A MEMBER 2"/>
    <property type="match status" value="1"/>
</dbReference>
<dbReference type="InterPro" id="IPR018253">
    <property type="entry name" value="DnaJ_domain_CS"/>
</dbReference>
<dbReference type="AlphaFoldDB" id="A0A1Y2BX58"/>
<keyword evidence="1" id="KW-0175">Coiled coil</keyword>
<dbReference type="EMBL" id="MCOG01000133">
    <property type="protein sequence ID" value="ORY39237.1"/>
    <property type="molecule type" value="Genomic_DNA"/>
</dbReference>
<dbReference type="Pfam" id="PF14308">
    <property type="entry name" value="DnaJ-X"/>
    <property type="match status" value="1"/>
</dbReference>
<dbReference type="SMART" id="SM00271">
    <property type="entry name" value="DnaJ"/>
    <property type="match status" value="1"/>
</dbReference>
<keyword evidence="5" id="KW-1185">Reference proteome</keyword>
<accession>A0A1Y2BX58</accession>
<dbReference type="PRINTS" id="PR00625">
    <property type="entry name" value="JDOMAIN"/>
</dbReference>
<evidence type="ECO:0000313" key="5">
    <source>
        <dbReference type="Proteomes" id="UP000193920"/>
    </source>
</evidence>
<gene>
    <name evidence="4" type="ORF">LY90DRAFT_419503</name>
</gene>
<proteinExistence type="predicted"/>
<reference evidence="4 5" key="1">
    <citation type="submission" date="2016-08" db="EMBL/GenBank/DDBJ databases">
        <title>A Parts List for Fungal Cellulosomes Revealed by Comparative Genomics.</title>
        <authorList>
            <consortium name="DOE Joint Genome Institute"/>
            <person name="Haitjema C.H."/>
            <person name="Gilmore S.P."/>
            <person name="Henske J.K."/>
            <person name="Solomon K.V."/>
            <person name="De Groot R."/>
            <person name="Kuo A."/>
            <person name="Mondo S.J."/>
            <person name="Salamov A.A."/>
            <person name="Labutti K."/>
            <person name="Zhao Z."/>
            <person name="Chiniquy J."/>
            <person name="Barry K."/>
            <person name="Brewer H.M."/>
            <person name="Purvine S.O."/>
            <person name="Wright A.T."/>
            <person name="Boxma B."/>
            <person name="Van Alen T."/>
            <person name="Hackstein J.H."/>
            <person name="Baker S.E."/>
            <person name="Grigoriev I.V."/>
            <person name="O'Malley M.A."/>
        </authorList>
    </citation>
    <scope>NUCLEOTIDE SEQUENCE [LARGE SCALE GENOMIC DNA]</scope>
    <source>
        <strain evidence="4 5">G1</strain>
    </source>
</reference>
<evidence type="ECO:0000256" key="1">
    <source>
        <dbReference type="SAM" id="Coils"/>
    </source>
</evidence>
<organism evidence="4 5">
    <name type="scientific">Neocallimastix californiae</name>
    <dbReference type="NCBI Taxonomy" id="1754190"/>
    <lineage>
        <taxon>Eukaryota</taxon>
        <taxon>Fungi</taxon>
        <taxon>Fungi incertae sedis</taxon>
        <taxon>Chytridiomycota</taxon>
        <taxon>Chytridiomycota incertae sedis</taxon>
        <taxon>Neocallimastigomycetes</taxon>
        <taxon>Neocallimastigales</taxon>
        <taxon>Neocallimastigaceae</taxon>
        <taxon>Neocallimastix</taxon>
    </lineage>
</organism>
<name>A0A1Y2BX58_9FUNG</name>
<feature type="non-terminal residue" evidence="4">
    <location>
        <position position="1"/>
    </location>
</feature>
<dbReference type="OrthoDB" id="552049at2759"/>
<dbReference type="InterPro" id="IPR036869">
    <property type="entry name" value="J_dom_sf"/>
</dbReference>
<dbReference type="Pfam" id="PF00226">
    <property type="entry name" value="DnaJ"/>
    <property type="match status" value="1"/>
</dbReference>
<dbReference type="PANTHER" id="PTHR44924:SF1">
    <property type="entry name" value="DNAJ SUBFAMILY A MEMBER 2"/>
    <property type="match status" value="1"/>
</dbReference>
<dbReference type="CDD" id="cd06257">
    <property type="entry name" value="DnaJ"/>
    <property type="match status" value="1"/>
</dbReference>
<dbReference type="InterPro" id="IPR026894">
    <property type="entry name" value="DnaJ_X"/>
</dbReference>
<feature type="coiled-coil region" evidence="1">
    <location>
        <begin position="268"/>
        <end position="297"/>
    </location>
</feature>
<evidence type="ECO:0000313" key="4">
    <source>
        <dbReference type="EMBL" id="ORY39237.1"/>
    </source>
</evidence>
<evidence type="ECO:0000259" key="3">
    <source>
        <dbReference type="PROSITE" id="PS50076"/>
    </source>
</evidence>
<evidence type="ECO:0000256" key="2">
    <source>
        <dbReference type="SAM" id="MobiDB-lite"/>
    </source>
</evidence>
<feature type="domain" description="J" evidence="3">
    <location>
        <begin position="8"/>
        <end position="73"/>
    </location>
</feature>
<dbReference type="STRING" id="1754190.A0A1Y2BX58"/>
<dbReference type="PROSITE" id="PS50076">
    <property type="entry name" value="DNAJ_2"/>
    <property type="match status" value="1"/>
</dbReference>
<comment type="caution">
    <text evidence="4">The sequence shown here is derived from an EMBL/GenBank/DDBJ whole genome shotgun (WGS) entry which is preliminary data.</text>
</comment>
<feature type="region of interest" description="Disordered" evidence="2">
    <location>
        <begin position="355"/>
        <end position="377"/>
    </location>
</feature>
<dbReference type="Gene3D" id="1.10.287.110">
    <property type="entry name" value="DnaJ domain"/>
    <property type="match status" value="1"/>
</dbReference>
<dbReference type="PROSITE" id="PS00636">
    <property type="entry name" value="DNAJ_1"/>
    <property type="match status" value="1"/>
</dbReference>
<dbReference type="SUPFAM" id="SSF46565">
    <property type="entry name" value="Chaperone J-domain"/>
    <property type="match status" value="1"/>
</dbReference>
<dbReference type="InterPro" id="IPR001623">
    <property type="entry name" value="DnaJ_domain"/>
</dbReference>
<sequence length="377" mass="43240">DENPCETEYYDILGVTPTASPIEIKKAYRKMALKYHPDKNPDNKEAEEMFKKISEAYQILSDPEKRSKYNKYGKSDNKDAIIDPGEFFKQQFGGERFNDYIGDLMLVSEFSEAMSGEAVDPNNTAEMEKMRKEKREKQEKRVNELTGKLLKKIEIHTEFVKPYFDNANELKEKEKESLNNFRKIMAIEAEELKYESYGVELLHSIGYIYRLKANQALYQYKAENGAIHKKIFGYTNKFTSKMKEKGHVFSEAVNTYKSAFELQNSFEKIQLQDKMNATNENLTEEEKRKLMDQLEQEAAVKGMGALWQSSKLEIESTLIAVCDKLFNDTTVSPVETKERAKAVLAIGEVFGKTELVQPTATNPNPSDTTTSTETTKA</sequence>
<dbReference type="Proteomes" id="UP000193920">
    <property type="component" value="Unassembled WGS sequence"/>
</dbReference>
<protein>
    <submittedName>
        <fullName evidence="4">DnaJ-domain-containing protein</fullName>
    </submittedName>
</protein>
<feature type="compositionally biased region" description="Low complexity" evidence="2">
    <location>
        <begin position="358"/>
        <end position="377"/>
    </location>
</feature>